<comment type="caution">
    <text evidence="2">The sequence shown here is derived from an EMBL/GenBank/DDBJ whole genome shotgun (WGS) entry which is preliminary data.</text>
</comment>
<gene>
    <name evidence="2" type="primary">Acey_s0259.g477</name>
    <name evidence="2" type="ORF">Y032_0259g477</name>
</gene>
<keyword evidence="1" id="KW-0812">Transmembrane</keyword>
<organism evidence="2 3">
    <name type="scientific">Ancylostoma ceylanicum</name>
    <dbReference type="NCBI Taxonomy" id="53326"/>
    <lineage>
        <taxon>Eukaryota</taxon>
        <taxon>Metazoa</taxon>
        <taxon>Ecdysozoa</taxon>
        <taxon>Nematoda</taxon>
        <taxon>Chromadorea</taxon>
        <taxon>Rhabditida</taxon>
        <taxon>Rhabditina</taxon>
        <taxon>Rhabditomorpha</taxon>
        <taxon>Strongyloidea</taxon>
        <taxon>Ancylostomatidae</taxon>
        <taxon>Ancylostomatinae</taxon>
        <taxon>Ancylostoma</taxon>
    </lineage>
</organism>
<dbReference type="Proteomes" id="UP000024635">
    <property type="component" value="Unassembled WGS sequence"/>
</dbReference>
<feature type="transmembrane region" description="Helical" evidence="1">
    <location>
        <begin position="30"/>
        <end position="46"/>
    </location>
</feature>
<protein>
    <submittedName>
        <fullName evidence="2">Uncharacterized protein</fullName>
    </submittedName>
</protein>
<keyword evidence="3" id="KW-1185">Reference proteome</keyword>
<sequence length="66" mass="7735">MGYCHTGSLQPTIASYRSSWHTPTHITRKTFPYLMLLGYVVVNTLMQKIMYKPHNVFIMNDRTKSK</sequence>
<keyword evidence="1" id="KW-0472">Membrane</keyword>
<dbReference type="EMBL" id="JARK01001595">
    <property type="protein sequence ID" value="EYB87606.1"/>
    <property type="molecule type" value="Genomic_DNA"/>
</dbReference>
<dbReference type="AlphaFoldDB" id="A0A016SB40"/>
<accession>A0A016SB40</accession>
<reference evidence="3" key="1">
    <citation type="journal article" date="2015" name="Nat. Genet.">
        <title>The genome and transcriptome of the zoonotic hookworm Ancylostoma ceylanicum identify infection-specific gene families.</title>
        <authorList>
            <person name="Schwarz E.M."/>
            <person name="Hu Y."/>
            <person name="Antoshechkin I."/>
            <person name="Miller M.M."/>
            <person name="Sternberg P.W."/>
            <person name="Aroian R.V."/>
        </authorList>
    </citation>
    <scope>NUCLEOTIDE SEQUENCE</scope>
    <source>
        <strain evidence="3">HY135</strain>
    </source>
</reference>
<evidence type="ECO:0000256" key="1">
    <source>
        <dbReference type="SAM" id="Phobius"/>
    </source>
</evidence>
<proteinExistence type="predicted"/>
<name>A0A016SB40_9BILA</name>
<keyword evidence="1" id="KW-1133">Transmembrane helix</keyword>
<evidence type="ECO:0000313" key="3">
    <source>
        <dbReference type="Proteomes" id="UP000024635"/>
    </source>
</evidence>
<evidence type="ECO:0000313" key="2">
    <source>
        <dbReference type="EMBL" id="EYB87606.1"/>
    </source>
</evidence>